<dbReference type="EMBL" id="SNWD01000001">
    <property type="protein sequence ID" value="TDN86903.1"/>
    <property type="molecule type" value="Genomic_DNA"/>
</dbReference>
<dbReference type="PANTHER" id="PTHR30354:SF25">
    <property type="entry name" value="INNER MEMBRANE PERMEASE YGBN"/>
    <property type="match status" value="1"/>
</dbReference>
<protein>
    <submittedName>
        <fullName evidence="2">Gnt-I system low-affinity gluconate transporter</fullName>
    </submittedName>
</protein>
<proteinExistence type="predicted"/>
<dbReference type="InterPro" id="IPR003474">
    <property type="entry name" value="Glcn_transporter"/>
</dbReference>
<feature type="transmembrane region" description="Helical" evidence="1">
    <location>
        <begin position="31"/>
        <end position="55"/>
    </location>
</feature>
<dbReference type="Pfam" id="PF02447">
    <property type="entry name" value="GntP_permease"/>
    <property type="match status" value="1"/>
</dbReference>
<feature type="transmembrane region" description="Helical" evidence="1">
    <location>
        <begin position="297"/>
        <end position="318"/>
    </location>
</feature>
<keyword evidence="1" id="KW-0812">Transmembrane</keyword>
<comment type="caution">
    <text evidence="2">The sequence shown here is derived from an EMBL/GenBank/DDBJ whole genome shotgun (WGS) entry which is preliminary data.</text>
</comment>
<dbReference type="PANTHER" id="PTHR30354">
    <property type="entry name" value="GNT FAMILY GLUCONATE TRANSPORTER"/>
    <property type="match status" value="1"/>
</dbReference>
<dbReference type="NCBIfam" id="TIGR00791">
    <property type="entry name" value="gntP"/>
    <property type="match status" value="1"/>
</dbReference>
<organism evidence="2 3">
    <name type="scientific">Stakelama pacifica</name>
    <dbReference type="NCBI Taxonomy" id="517720"/>
    <lineage>
        <taxon>Bacteria</taxon>
        <taxon>Pseudomonadati</taxon>
        <taxon>Pseudomonadota</taxon>
        <taxon>Alphaproteobacteria</taxon>
        <taxon>Sphingomonadales</taxon>
        <taxon>Sphingomonadaceae</taxon>
        <taxon>Stakelama</taxon>
    </lineage>
</organism>
<sequence length="447" mass="45472">MAEPWSSLSIVAISIFALIAMVLRLKVPAFIALLVVALATGLAFGAPAADVLAAVRKGTGEALGFVAVVIGLGAMLGGLLEASGGVGALAHRLLDWFGERRAPWALVVVGVIVGIPLFFDIGFIVLAPLLTTLAIRAKRRVMYFALPLLAGLLTMHALLPPHPGPVAVAELIGTDYGLLALYGLACGIPAAIAAGPVFAMLAFGQPGFGESGPPPRFDEDSAALPAIGFTPALAGMLIPLTLILLAALAGGLLAPGLLRTVLEFIGHPFTALIIACGFVGLWLRLKVGAPLQTISDVMTKALAPAGLMVLVVGAGAAYKEVLIQSGAGDQVTAAVSAFNLSVPVFAFLLAAFVRVAQGSATVSMVTAAGLAAPLIAQAGLSPGQIALVSVSIGAGASIASHVNDTGFWLVRTYLGLSEAQTFRSWTVSATIAGLVMFAMAMLLWSFA</sequence>
<dbReference type="GO" id="GO:0015128">
    <property type="term" value="F:gluconate transmembrane transporter activity"/>
    <property type="evidence" value="ECO:0007669"/>
    <property type="project" value="InterPro"/>
</dbReference>
<gene>
    <name evidence="2" type="ORF">EV664_101481</name>
</gene>
<evidence type="ECO:0000313" key="2">
    <source>
        <dbReference type="EMBL" id="TDN86903.1"/>
    </source>
</evidence>
<feature type="transmembrane region" description="Helical" evidence="1">
    <location>
        <begin position="224"/>
        <end position="253"/>
    </location>
</feature>
<dbReference type="PIRSF" id="PIRSF002746">
    <property type="entry name" value="Gluconate_transporter"/>
    <property type="match status" value="1"/>
</dbReference>
<feature type="transmembrane region" description="Helical" evidence="1">
    <location>
        <begin position="179"/>
        <end position="203"/>
    </location>
</feature>
<dbReference type="Proteomes" id="UP000295493">
    <property type="component" value="Unassembled WGS sequence"/>
</dbReference>
<name>A0A4R6FY46_9SPHN</name>
<feature type="transmembrane region" description="Helical" evidence="1">
    <location>
        <begin position="330"/>
        <end position="353"/>
    </location>
</feature>
<feature type="transmembrane region" description="Helical" evidence="1">
    <location>
        <begin position="62"/>
        <end position="82"/>
    </location>
</feature>
<keyword evidence="3" id="KW-1185">Reference proteome</keyword>
<dbReference type="RefSeq" id="WP_133494063.1">
    <property type="nucleotide sequence ID" value="NZ_BMLU01000001.1"/>
</dbReference>
<dbReference type="GO" id="GO:0005886">
    <property type="term" value="C:plasma membrane"/>
    <property type="evidence" value="ECO:0007669"/>
    <property type="project" value="TreeGrafter"/>
</dbReference>
<evidence type="ECO:0000256" key="1">
    <source>
        <dbReference type="SAM" id="Phobius"/>
    </source>
</evidence>
<accession>A0A4R6FY46</accession>
<feature type="transmembrane region" description="Helical" evidence="1">
    <location>
        <begin position="386"/>
        <end position="410"/>
    </location>
</feature>
<keyword evidence="1" id="KW-1133">Transmembrane helix</keyword>
<reference evidence="2 3" key="1">
    <citation type="submission" date="2019-03" db="EMBL/GenBank/DDBJ databases">
        <title>Genomic Encyclopedia of Type Strains, Phase IV (KMG-IV): sequencing the most valuable type-strain genomes for metagenomic binning, comparative biology and taxonomic classification.</title>
        <authorList>
            <person name="Goeker M."/>
        </authorList>
    </citation>
    <scope>NUCLEOTIDE SEQUENCE [LARGE SCALE GENOMIC DNA]</scope>
    <source>
        <strain evidence="2 3">DSM 25059</strain>
    </source>
</reference>
<dbReference type="AlphaFoldDB" id="A0A4R6FY46"/>
<feature type="transmembrane region" description="Helical" evidence="1">
    <location>
        <begin position="265"/>
        <end position="285"/>
    </location>
</feature>
<feature type="transmembrane region" description="Helical" evidence="1">
    <location>
        <begin position="141"/>
        <end position="159"/>
    </location>
</feature>
<evidence type="ECO:0000313" key="3">
    <source>
        <dbReference type="Proteomes" id="UP000295493"/>
    </source>
</evidence>
<dbReference type="OrthoDB" id="9787129at2"/>
<feature type="transmembrane region" description="Helical" evidence="1">
    <location>
        <begin position="7"/>
        <end position="25"/>
    </location>
</feature>
<feature type="transmembrane region" description="Helical" evidence="1">
    <location>
        <begin position="102"/>
        <end position="129"/>
    </location>
</feature>
<feature type="transmembrane region" description="Helical" evidence="1">
    <location>
        <begin position="360"/>
        <end position="380"/>
    </location>
</feature>
<feature type="transmembrane region" description="Helical" evidence="1">
    <location>
        <begin position="422"/>
        <end position="446"/>
    </location>
</feature>
<keyword evidence="1" id="KW-0472">Membrane</keyword>